<keyword evidence="6" id="KW-0934">Plastid</keyword>
<dbReference type="PROSITE" id="PS00053">
    <property type="entry name" value="RIBOSOMAL_S8"/>
    <property type="match status" value="1"/>
</dbReference>
<dbReference type="RefSeq" id="YP_009692028.1">
    <property type="nucleotide sequence ID" value="NC_044704.1"/>
</dbReference>
<dbReference type="Gene3D" id="3.30.1490.10">
    <property type="match status" value="1"/>
</dbReference>
<keyword evidence="4" id="KW-0699">rRNA-binding</keyword>
<keyword evidence="4" id="KW-0694">RNA-binding</keyword>
<dbReference type="GO" id="GO:0019843">
    <property type="term" value="F:rRNA binding"/>
    <property type="evidence" value="ECO:0007669"/>
    <property type="project" value="UniProtKB-UniRule"/>
</dbReference>
<protein>
    <recommendedName>
        <fullName evidence="4">Small ribosomal subunit protein uS8c</fullName>
    </recommendedName>
</protein>
<dbReference type="EMBL" id="MN056173">
    <property type="protein sequence ID" value="QEG77707.1"/>
    <property type="molecule type" value="Genomic_DNA"/>
</dbReference>
<dbReference type="InterPro" id="IPR047863">
    <property type="entry name" value="Ribosomal_uS8_CS"/>
</dbReference>
<reference evidence="6" key="1">
    <citation type="journal article" date="2019" name="J. Phycol.">
        <title>A new marine prasinophyte genus alternates between a flagellate and a dominant benthic stage with microrhizoids for adhesion.</title>
        <authorList>
            <person name="Wetherbee R."/>
            <person name="Marcelino V.R."/>
            <person name="Costa J.F."/>
            <person name="Grant B."/>
            <person name="Crawford S."/>
            <person name="Waller R.F."/>
            <person name="Andersen R.A."/>
            <person name="Berry D."/>
            <person name="McFadden G.I."/>
            <person name="Verbruggen H."/>
        </authorList>
    </citation>
    <scope>NUCLEOTIDE SEQUENCE</scope>
</reference>
<dbReference type="HAMAP" id="MF_01302_B">
    <property type="entry name" value="Ribosomal_uS8_B"/>
    <property type="match status" value="1"/>
</dbReference>
<comment type="similarity">
    <text evidence="1 4 5">Belongs to the universal ribosomal protein uS8 family.</text>
</comment>
<dbReference type="Gene3D" id="3.30.1370.30">
    <property type="match status" value="1"/>
</dbReference>
<dbReference type="Pfam" id="PF00410">
    <property type="entry name" value="Ribosomal_S8"/>
    <property type="match status" value="1"/>
</dbReference>
<keyword evidence="6" id="KW-0150">Chloroplast</keyword>
<comment type="subcellular location">
    <subcellularLocation>
        <location evidence="4">Plastid</location>
        <location evidence="4">Chloroplast</location>
    </subcellularLocation>
</comment>
<comment type="subunit">
    <text evidence="4">Part of the 30S ribosomal subunit.</text>
</comment>
<sequence>MSYMATCLRNAIQVKHQKVELKSTNLLKNIASILKEEGFIDDFRLMENSNLLSINLKYIGKNQKPCLTQIKTMSKPSLRMYASSQNLPKVLGGLGIAIISTSQGLLTEKEAKNRGVGGEVLCYVW</sequence>
<evidence type="ECO:0000313" key="6">
    <source>
        <dbReference type="EMBL" id="QEG77707.1"/>
    </source>
</evidence>
<organism evidence="6">
    <name type="scientific">Microrhizoidea pickettheapsiorum</name>
    <dbReference type="NCBI Taxonomy" id="2604950"/>
    <lineage>
        <taxon>Eukaryota</taxon>
        <taxon>Viridiplantae</taxon>
        <taxon>Chlorophyta</taxon>
        <taxon>Mamiellophyceae</taxon>
        <taxon>Dolichomastigales</taxon>
        <taxon>Dolichomastigales incertae sedis</taxon>
        <taxon>Microrhizoidea</taxon>
    </lineage>
</organism>
<dbReference type="InterPro" id="IPR035987">
    <property type="entry name" value="Ribosomal_uS8_sf"/>
</dbReference>
<dbReference type="GO" id="GO:0009507">
    <property type="term" value="C:chloroplast"/>
    <property type="evidence" value="ECO:0007669"/>
    <property type="project" value="UniProtKB-SubCell"/>
</dbReference>
<accession>A0A5B9RUC2</accession>
<geneLocation type="chloroplast" evidence="6"/>
<dbReference type="InterPro" id="IPR000630">
    <property type="entry name" value="Ribosomal_uS8"/>
</dbReference>
<keyword evidence="3 4" id="KW-0687">Ribonucleoprotein</keyword>
<dbReference type="GO" id="GO:1990904">
    <property type="term" value="C:ribonucleoprotein complex"/>
    <property type="evidence" value="ECO:0007669"/>
    <property type="project" value="UniProtKB-KW"/>
</dbReference>
<evidence type="ECO:0000256" key="2">
    <source>
        <dbReference type="ARBA" id="ARBA00022980"/>
    </source>
</evidence>
<keyword evidence="2 4" id="KW-0689">Ribosomal protein</keyword>
<evidence type="ECO:0000256" key="5">
    <source>
        <dbReference type="RuleBase" id="RU003660"/>
    </source>
</evidence>
<dbReference type="GeneID" id="41796890"/>
<dbReference type="AlphaFoldDB" id="A0A5B9RUC2"/>
<dbReference type="NCBIfam" id="NF001109">
    <property type="entry name" value="PRK00136.1"/>
    <property type="match status" value="1"/>
</dbReference>
<dbReference type="PANTHER" id="PTHR11758">
    <property type="entry name" value="40S RIBOSOMAL PROTEIN S15A"/>
    <property type="match status" value="1"/>
</dbReference>
<dbReference type="GO" id="GO:0005840">
    <property type="term" value="C:ribosome"/>
    <property type="evidence" value="ECO:0007669"/>
    <property type="project" value="UniProtKB-KW"/>
</dbReference>
<dbReference type="FunFam" id="3.30.1490.10:FF:000001">
    <property type="entry name" value="30S ribosomal protein S8"/>
    <property type="match status" value="1"/>
</dbReference>
<proteinExistence type="inferred from homology"/>
<evidence type="ECO:0000256" key="4">
    <source>
        <dbReference type="HAMAP-Rule" id="MF_01302"/>
    </source>
</evidence>
<dbReference type="GO" id="GO:0003735">
    <property type="term" value="F:structural constituent of ribosome"/>
    <property type="evidence" value="ECO:0007669"/>
    <property type="project" value="InterPro"/>
</dbReference>
<evidence type="ECO:0000256" key="3">
    <source>
        <dbReference type="ARBA" id="ARBA00023274"/>
    </source>
</evidence>
<comment type="function">
    <text evidence="4">One of the primary rRNA binding proteins, it binds directly to 16S rRNA central domain where it helps coordinate assembly of the platform of the 30S subunit.</text>
</comment>
<name>A0A5B9RUC2_9CHLO</name>
<dbReference type="GO" id="GO:0006412">
    <property type="term" value="P:translation"/>
    <property type="evidence" value="ECO:0007669"/>
    <property type="project" value="UniProtKB-UniRule"/>
</dbReference>
<dbReference type="SUPFAM" id="SSF56047">
    <property type="entry name" value="Ribosomal protein S8"/>
    <property type="match status" value="1"/>
</dbReference>
<gene>
    <name evidence="4 6" type="primary">rps8</name>
</gene>
<evidence type="ECO:0000256" key="1">
    <source>
        <dbReference type="ARBA" id="ARBA00006471"/>
    </source>
</evidence>